<dbReference type="EMBL" id="RBKV01000001">
    <property type="protein sequence ID" value="RKR96236.1"/>
    <property type="molecule type" value="Genomic_DNA"/>
</dbReference>
<evidence type="ECO:0000313" key="2">
    <source>
        <dbReference type="EMBL" id="RKR96236.1"/>
    </source>
</evidence>
<accession>A0A495K4N7</accession>
<dbReference type="AlphaFoldDB" id="A0A495K4N7"/>
<reference evidence="2 3" key="1">
    <citation type="submission" date="2018-10" db="EMBL/GenBank/DDBJ databases">
        <title>Sequencing the genomes of 1000 actinobacteria strains.</title>
        <authorList>
            <person name="Klenk H.-P."/>
        </authorList>
    </citation>
    <scope>NUCLEOTIDE SEQUENCE [LARGE SCALE GENOMIC DNA]</scope>
    <source>
        <strain evidence="2 3">DSM 44343</strain>
    </source>
</reference>
<sequence length="76" mass="8388">MSEEKNPSEAWRSERSRFASLSRSRHPRDPDVLAARQKMASLKWLADVEALAAKAPALSEEQRDRIAGLLLSGGGK</sequence>
<feature type="compositionally biased region" description="Basic and acidic residues" evidence="1">
    <location>
        <begin position="1"/>
        <end position="17"/>
    </location>
</feature>
<evidence type="ECO:0000256" key="1">
    <source>
        <dbReference type="SAM" id="MobiDB-lite"/>
    </source>
</evidence>
<organism evidence="2 3">
    <name type="scientific">Williamsia marianensis</name>
    <dbReference type="NCBI Taxonomy" id="85044"/>
    <lineage>
        <taxon>Bacteria</taxon>
        <taxon>Bacillati</taxon>
        <taxon>Actinomycetota</taxon>
        <taxon>Actinomycetes</taxon>
        <taxon>Mycobacteriales</taxon>
        <taxon>Nocardiaceae</taxon>
        <taxon>Williamsia</taxon>
    </lineage>
</organism>
<dbReference type="Proteomes" id="UP000274762">
    <property type="component" value="Unassembled WGS sequence"/>
</dbReference>
<evidence type="ECO:0000313" key="3">
    <source>
        <dbReference type="Proteomes" id="UP000274762"/>
    </source>
</evidence>
<name>A0A495K4N7_WILMA</name>
<feature type="region of interest" description="Disordered" evidence="1">
    <location>
        <begin position="1"/>
        <end position="30"/>
    </location>
</feature>
<protein>
    <submittedName>
        <fullName evidence="2">Uncharacterized protein</fullName>
    </submittedName>
</protein>
<gene>
    <name evidence="2" type="ORF">DFJ75_3078</name>
</gene>
<proteinExistence type="predicted"/>
<comment type="caution">
    <text evidence="2">The sequence shown here is derived from an EMBL/GenBank/DDBJ whole genome shotgun (WGS) entry which is preliminary data.</text>
</comment>